<keyword evidence="2" id="KW-0472">Membrane</keyword>
<sequence>MAPKRRLGVSSQNIKSTLADELKQFLDKFPSEWSYILRCLLVNILKPSGLFRLLVFLVHVTTIIIFPNSTSYLELSVVGIFVFFNIFGWTLSDYLKVFDIKHRALLLYHAAKRKDFATLSTHLSKSWSDSRYSAVYPSYHTSSSLPFVSNSIEVVYRKTPHSSPIPMHPALIVKGDIIELADNAVAPCVCECVGMHKRGWIFKRGVRIDFSSLPDFLFPNHSDEFRDGTEASRKAMMKDGPSSVASLRSSERGSEEDFKDDPKEDEKQDDDEKQEEDFEEEELILSRIDFKRLYQNDNEELPDREYQLEDHFLHPSIKRLYRCRSTPLIDALNDLLQWAIHQDEHEAWNNGEEGTKDLDNSISPAELSSMKKKMQQIYPHGWDIPKSKIVQNIVRNRIHQSKFALLMLQVFILVISLTVGYLYEFFAYPSHVFLDPFPSFQSIRVFILCHSTLSLLIVSLFHPLSLSIVPQLCIGLLYLMVQKTHVEREEAYGKLRNALGTIEEEKSEQMKSISGISTSSSTSSSSSFHFSHIMGSASSSTPTSSTVQHTLDKLKEMESLTIPPFFSLIRRIFRCV</sequence>
<reference evidence="3" key="1">
    <citation type="submission" date="2022-03" db="EMBL/GenBank/DDBJ databases">
        <title>Draft genome sequence of Aduncisulcus paluster, a free-living microaerophilic Fornicata.</title>
        <authorList>
            <person name="Yuyama I."/>
            <person name="Kume K."/>
            <person name="Tamura T."/>
            <person name="Inagaki Y."/>
            <person name="Hashimoto T."/>
        </authorList>
    </citation>
    <scope>NUCLEOTIDE SEQUENCE</scope>
    <source>
        <strain evidence="3">NY0171</strain>
    </source>
</reference>
<protein>
    <recommendedName>
        <fullName evidence="5">Odorant receptor</fullName>
    </recommendedName>
</protein>
<evidence type="ECO:0008006" key="5">
    <source>
        <dbReference type="Google" id="ProtNLM"/>
    </source>
</evidence>
<evidence type="ECO:0000256" key="1">
    <source>
        <dbReference type="SAM" id="MobiDB-lite"/>
    </source>
</evidence>
<feature type="transmembrane region" description="Helical" evidence="2">
    <location>
        <begin position="75"/>
        <end position="95"/>
    </location>
</feature>
<evidence type="ECO:0000313" key="4">
    <source>
        <dbReference type="Proteomes" id="UP001057375"/>
    </source>
</evidence>
<evidence type="ECO:0000313" key="3">
    <source>
        <dbReference type="EMBL" id="GKT21018.1"/>
    </source>
</evidence>
<keyword evidence="2" id="KW-0812">Transmembrane</keyword>
<keyword evidence="2" id="KW-1133">Transmembrane helix</keyword>
<feature type="compositionally biased region" description="Basic and acidic residues" evidence="1">
    <location>
        <begin position="249"/>
        <end position="266"/>
    </location>
</feature>
<evidence type="ECO:0000256" key="2">
    <source>
        <dbReference type="SAM" id="Phobius"/>
    </source>
</evidence>
<keyword evidence="4" id="KW-1185">Reference proteome</keyword>
<name>A0ABQ5JX95_9EUKA</name>
<feature type="non-terminal residue" evidence="3">
    <location>
        <position position="576"/>
    </location>
</feature>
<feature type="transmembrane region" description="Helical" evidence="2">
    <location>
        <begin position="50"/>
        <end position="69"/>
    </location>
</feature>
<feature type="compositionally biased region" description="Acidic residues" evidence="1">
    <location>
        <begin position="267"/>
        <end position="281"/>
    </location>
</feature>
<feature type="transmembrane region" description="Helical" evidence="2">
    <location>
        <begin position="403"/>
        <end position="423"/>
    </location>
</feature>
<accession>A0ABQ5JX95</accession>
<dbReference type="Proteomes" id="UP001057375">
    <property type="component" value="Unassembled WGS sequence"/>
</dbReference>
<dbReference type="EMBL" id="BQXS01012283">
    <property type="protein sequence ID" value="GKT21018.1"/>
    <property type="molecule type" value="Genomic_DNA"/>
</dbReference>
<proteinExistence type="predicted"/>
<feature type="region of interest" description="Disordered" evidence="1">
    <location>
        <begin position="229"/>
        <end position="281"/>
    </location>
</feature>
<organism evidence="3 4">
    <name type="scientific">Aduncisulcus paluster</name>
    <dbReference type="NCBI Taxonomy" id="2918883"/>
    <lineage>
        <taxon>Eukaryota</taxon>
        <taxon>Metamonada</taxon>
        <taxon>Carpediemonas-like organisms</taxon>
        <taxon>Aduncisulcus</taxon>
    </lineage>
</organism>
<comment type="caution">
    <text evidence="3">The sequence shown here is derived from an EMBL/GenBank/DDBJ whole genome shotgun (WGS) entry which is preliminary data.</text>
</comment>
<gene>
    <name evidence="3" type="ORF">ADUPG1_011808</name>
</gene>